<sequence>MRRTPLLLVASTVASASLLLAGCGATSTPVAPAAATQDAAAEAVPLADGLLPADRFAPGGTVTRVTPDDVAAALGGAHGQHGVDPGQVSITPAACTDALEVARTALGDPSDVDDAVGQYTRSGFGGTAEVLAVGGPSADLVGTLTTAVAASPTATVDTALGQAVVEFGAVTQPALGDAAAVVPVSVTLTPAQGAAMSGSGLVGVVADGDRVLALATAGLGTTPDPVAFTALLTAAQDHAVDVLG</sequence>
<accession>A0ABU8DRM1</accession>
<feature type="chain" id="PRO_5046159445" description="DUF5642 domain-containing protein" evidence="1">
    <location>
        <begin position="22"/>
        <end position="244"/>
    </location>
</feature>
<gene>
    <name evidence="2" type="ORF">TEK04_07165</name>
</gene>
<keyword evidence="1" id="KW-0732">Signal</keyword>
<name>A0ABU8DRM1_9ACTN</name>
<feature type="signal peptide" evidence="1">
    <location>
        <begin position="1"/>
        <end position="21"/>
    </location>
</feature>
<dbReference type="EMBL" id="JBAPLU010000005">
    <property type="protein sequence ID" value="MEI4271499.1"/>
    <property type="molecule type" value="Genomic_DNA"/>
</dbReference>
<evidence type="ECO:0000256" key="1">
    <source>
        <dbReference type="SAM" id="SignalP"/>
    </source>
</evidence>
<reference evidence="2 3" key="1">
    <citation type="submission" date="2024-03" db="EMBL/GenBank/DDBJ databases">
        <title>Draft genome sequence of Klenkia sp. LSe6-5.</title>
        <authorList>
            <person name="Duangmal K."/>
            <person name="Chantavorakit T."/>
        </authorList>
    </citation>
    <scope>NUCLEOTIDE SEQUENCE [LARGE SCALE GENOMIC DNA]</scope>
    <source>
        <strain evidence="2 3">LSe6-5</strain>
    </source>
</reference>
<dbReference type="RefSeq" id="WP_336403638.1">
    <property type="nucleotide sequence ID" value="NZ_JBAPLU010000005.1"/>
</dbReference>
<organism evidence="2 3">
    <name type="scientific">Klenkia sesuvii</name>
    <dbReference type="NCBI Taxonomy" id="3103137"/>
    <lineage>
        <taxon>Bacteria</taxon>
        <taxon>Bacillati</taxon>
        <taxon>Actinomycetota</taxon>
        <taxon>Actinomycetes</taxon>
        <taxon>Geodermatophilales</taxon>
        <taxon>Geodermatophilaceae</taxon>
        <taxon>Klenkia</taxon>
    </lineage>
</organism>
<protein>
    <recommendedName>
        <fullName evidence="4">DUF5642 domain-containing protein</fullName>
    </recommendedName>
</protein>
<dbReference type="PROSITE" id="PS51257">
    <property type="entry name" value="PROKAR_LIPOPROTEIN"/>
    <property type="match status" value="1"/>
</dbReference>
<evidence type="ECO:0000313" key="2">
    <source>
        <dbReference type="EMBL" id="MEI4271499.1"/>
    </source>
</evidence>
<keyword evidence="3" id="KW-1185">Reference proteome</keyword>
<evidence type="ECO:0008006" key="4">
    <source>
        <dbReference type="Google" id="ProtNLM"/>
    </source>
</evidence>
<comment type="caution">
    <text evidence="2">The sequence shown here is derived from an EMBL/GenBank/DDBJ whole genome shotgun (WGS) entry which is preliminary data.</text>
</comment>
<evidence type="ECO:0000313" key="3">
    <source>
        <dbReference type="Proteomes" id="UP001361570"/>
    </source>
</evidence>
<dbReference type="Proteomes" id="UP001361570">
    <property type="component" value="Unassembled WGS sequence"/>
</dbReference>
<proteinExistence type="predicted"/>